<reference evidence="5 6" key="1">
    <citation type="submission" date="2021-03" db="EMBL/GenBank/DDBJ databases">
        <title>Genomic Encyclopedia of Type Strains, Phase IV (KMG-IV): sequencing the most valuable type-strain genomes for metagenomic binning, comparative biology and taxonomic classification.</title>
        <authorList>
            <person name="Goeker M."/>
        </authorList>
    </citation>
    <scope>NUCLEOTIDE SEQUENCE [LARGE SCALE GENOMIC DNA]</scope>
    <source>
        <strain evidence="5 6">DSM 26427</strain>
    </source>
</reference>
<dbReference type="RefSeq" id="WP_209854208.1">
    <property type="nucleotide sequence ID" value="NZ_JAGGJV010000006.1"/>
</dbReference>
<dbReference type="EMBL" id="JAGGJV010000006">
    <property type="protein sequence ID" value="MBP1860225.1"/>
    <property type="molecule type" value="Genomic_DNA"/>
</dbReference>
<dbReference type="SUPFAM" id="SSF53850">
    <property type="entry name" value="Periplasmic binding protein-like II"/>
    <property type="match status" value="1"/>
</dbReference>
<keyword evidence="6" id="KW-1185">Reference proteome</keyword>
<evidence type="ECO:0000313" key="5">
    <source>
        <dbReference type="EMBL" id="MBP1860225.1"/>
    </source>
</evidence>
<name>A0ABS4EQK0_9HYPH</name>
<dbReference type="Pfam" id="PF13416">
    <property type="entry name" value="SBP_bac_8"/>
    <property type="match status" value="1"/>
</dbReference>
<keyword evidence="4" id="KW-0732">Signal</keyword>
<dbReference type="InterPro" id="IPR050490">
    <property type="entry name" value="Bact_solute-bd_prot1"/>
</dbReference>
<dbReference type="Gene3D" id="3.40.190.10">
    <property type="entry name" value="Periplasmic binding protein-like II"/>
    <property type="match status" value="1"/>
</dbReference>
<keyword evidence="3" id="KW-0574">Periplasm</keyword>
<evidence type="ECO:0000256" key="2">
    <source>
        <dbReference type="ARBA" id="ARBA00008520"/>
    </source>
</evidence>
<comment type="caution">
    <text evidence="5">The sequence shown here is derived from an EMBL/GenBank/DDBJ whole genome shotgun (WGS) entry which is preliminary data.</text>
</comment>
<gene>
    <name evidence="5" type="ORF">J2Z75_003746</name>
</gene>
<organism evidence="5 6">
    <name type="scientific">Rhizobium herbae</name>
    <dbReference type="NCBI Taxonomy" id="508661"/>
    <lineage>
        <taxon>Bacteria</taxon>
        <taxon>Pseudomonadati</taxon>
        <taxon>Pseudomonadota</taxon>
        <taxon>Alphaproteobacteria</taxon>
        <taxon>Hyphomicrobiales</taxon>
        <taxon>Rhizobiaceae</taxon>
        <taxon>Rhizobium/Agrobacterium group</taxon>
        <taxon>Rhizobium</taxon>
    </lineage>
</organism>
<accession>A0ABS4EQK0</accession>
<keyword evidence="5" id="KW-0813">Transport</keyword>
<evidence type="ECO:0000313" key="6">
    <source>
        <dbReference type="Proteomes" id="UP000823786"/>
    </source>
</evidence>
<evidence type="ECO:0000256" key="1">
    <source>
        <dbReference type="ARBA" id="ARBA00004418"/>
    </source>
</evidence>
<dbReference type="Proteomes" id="UP000823786">
    <property type="component" value="Unassembled WGS sequence"/>
</dbReference>
<evidence type="ECO:0000256" key="3">
    <source>
        <dbReference type="ARBA" id="ARBA00022764"/>
    </source>
</evidence>
<proteinExistence type="inferred from homology"/>
<evidence type="ECO:0000256" key="4">
    <source>
        <dbReference type="SAM" id="SignalP"/>
    </source>
</evidence>
<dbReference type="PANTHER" id="PTHR43649">
    <property type="entry name" value="ARABINOSE-BINDING PROTEIN-RELATED"/>
    <property type="match status" value="1"/>
</dbReference>
<dbReference type="InterPro" id="IPR006059">
    <property type="entry name" value="SBP"/>
</dbReference>
<feature type="chain" id="PRO_5046425191" evidence="4">
    <location>
        <begin position="24"/>
        <end position="430"/>
    </location>
</feature>
<comment type="subcellular location">
    <subcellularLocation>
        <location evidence="1">Periplasm</location>
    </subcellularLocation>
</comment>
<comment type="similarity">
    <text evidence="2">Belongs to the bacterial solute-binding protein 1 family.</text>
</comment>
<dbReference type="PANTHER" id="PTHR43649:SF14">
    <property type="entry name" value="BLR3389 PROTEIN"/>
    <property type="match status" value="1"/>
</dbReference>
<sequence length="430" mass="46255">MNRTVLVGLCAITLGAFATLAQAETIRIANHGQAGINAMKSTVARIEKKYGITVEVVEYPSPDKDYMTKLLTELGAGNAPDIFSAPTTAYVADMVAAGYLAPITAEFKAWDGYANFYDVAKQLAVSPDGETYVMPFMLGIQEIYFRRDVLDKAGISTEQPKDWADLLARAAEIKEKTGAYGLLFPAGVSWGTGAFDEGFQHLLVGSKTPQLATEDGKLDLTGEGVKDVFGVYKELIDKDLMPTQPLLGPEPWVIPKYQMFPEGRLAATTCGSWCYIFDWGRESKNPIPDVEKAVGTWTIPGQTGGQYVLANLAAPWGVNSKAENLELAKKVLMEIGSVETQVSYAAQIGNIPASKAAAQDPEFQKLTELLPIHAAAENGVYLKQAAGFATVAEGVARATEALLRKETDAAGAQAILVDYAREILGEEAVK</sequence>
<protein>
    <submittedName>
        <fullName evidence="5">Multiple sugar transport system substrate-binding protein</fullName>
    </submittedName>
</protein>
<feature type="signal peptide" evidence="4">
    <location>
        <begin position="1"/>
        <end position="23"/>
    </location>
</feature>
<keyword evidence="5" id="KW-0762">Sugar transport</keyword>